<keyword evidence="2" id="KW-0812">Transmembrane</keyword>
<accession>X1KHU5</accession>
<comment type="caution">
    <text evidence="4">The sequence shown here is derived from an EMBL/GenBank/DDBJ whole genome shotgun (WGS) entry which is preliminary data.</text>
</comment>
<dbReference type="SUPFAM" id="SSF56436">
    <property type="entry name" value="C-type lectin-like"/>
    <property type="match status" value="1"/>
</dbReference>
<proteinExistence type="predicted"/>
<dbReference type="SMART" id="SM00034">
    <property type="entry name" value="CLECT"/>
    <property type="match status" value="1"/>
</dbReference>
<dbReference type="InterPro" id="IPR001304">
    <property type="entry name" value="C-type_lectin-like"/>
</dbReference>
<dbReference type="PROSITE" id="PS50041">
    <property type="entry name" value="C_TYPE_LECTIN_2"/>
    <property type="match status" value="1"/>
</dbReference>
<dbReference type="InterPro" id="IPR016187">
    <property type="entry name" value="CTDL_fold"/>
</dbReference>
<dbReference type="Gene3D" id="3.10.100.10">
    <property type="entry name" value="Mannose-Binding Protein A, subunit A"/>
    <property type="match status" value="1"/>
</dbReference>
<feature type="compositionally biased region" description="Basic and acidic residues" evidence="1">
    <location>
        <begin position="40"/>
        <end position="54"/>
    </location>
</feature>
<protein>
    <recommendedName>
        <fullName evidence="3">C-type lectin domain-containing protein</fullName>
    </recommendedName>
</protein>
<keyword evidence="2" id="KW-0472">Membrane</keyword>
<name>X1KHU5_9ZZZZ</name>
<dbReference type="CDD" id="cd00037">
    <property type="entry name" value="CLECT"/>
    <property type="match status" value="1"/>
</dbReference>
<feature type="non-terminal residue" evidence="4">
    <location>
        <position position="1"/>
    </location>
</feature>
<feature type="domain" description="C-type lectin" evidence="3">
    <location>
        <begin position="165"/>
        <end position="246"/>
    </location>
</feature>
<evidence type="ECO:0000259" key="3">
    <source>
        <dbReference type="PROSITE" id="PS50041"/>
    </source>
</evidence>
<dbReference type="InterPro" id="IPR016186">
    <property type="entry name" value="C-type_lectin-like/link_sf"/>
</dbReference>
<dbReference type="AlphaFoldDB" id="X1KHU5"/>
<organism evidence="4">
    <name type="scientific">marine sediment metagenome</name>
    <dbReference type="NCBI Taxonomy" id="412755"/>
    <lineage>
        <taxon>unclassified sequences</taxon>
        <taxon>metagenomes</taxon>
        <taxon>ecological metagenomes</taxon>
    </lineage>
</organism>
<feature type="compositionally biased region" description="Basic and acidic residues" evidence="1">
    <location>
        <begin position="94"/>
        <end position="104"/>
    </location>
</feature>
<dbReference type="Pfam" id="PF00059">
    <property type="entry name" value="Lectin_C"/>
    <property type="match status" value="1"/>
</dbReference>
<evidence type="ECO:0000256" key="1">
    <source>
        <dbReference type="SAM" id="MobiDB-lite"/>
    </source>
</evidence>
<dbReference type="EMBL" id="BARU01038165">
    <property type="protein sequence ID" value="GAH81638.1"/>
    <property type="molecule type" value="Genomic_DNA"/>
</dbReference>
<keyword evidence="2" id="KW-1133">Transmembrane helix</keyword>
<evidence type="ECO:0000256" key="2">
    <source>
        <dbReference type="SAM" id="Phobius"/>
    </source>
</evidence>
<gene>
    <name evidence="4" type="ORF">S03H2_59359</name>
</gene>
<sequence>RPPVAKDRDRRAPKRAERDVRETPARAAADRRPGRRRRESARERRREAEREAPEKATIWATWESLPTNAKIAILVAAGLLVVVILATLLFAGGEPDRRRPEPPRSGRVRGTRTDFANDSGARSEHVPLAAPDRGMGEDFFAKLRRESEERLARPGDVGPAPIVEFGGHRYGLYKQKMTWHEAKRFCEEQGGHLVTITSKRENQLVVKLARKAHRNVWIGLTDEREEGRWEWVTGEKVTFTQWMAGQ</sequence>
<dbReference type="PANTHER" id="PTHR22803">
    <property type="entry name" value="MANNOSE, PHOSPHOLIPASE, LECTIN RECEPTOR RELATED"/>
    <property type="match status" value="1"/>
</dbReference>
<feature type="region of interest" description="Disordered" evidence="1">
    <location>
        <begin position="1"/>
        <end position="54"/>
    </location>
</feature>
<reference evidence="4" key="1">
    <citation type="journal article" date="2014" name="Front. Microbiol.">
        <title>High frequency of phylogenetically diverse reductive dehalogenase-homologous genes in deep subseafloor sedimentary metagenomes.</title>
        <authorList>
            <person name="Kawai M."/>
            <person name="Futagami T."/>
            <person name="Toyoda A."/>
            <person name="Takaki Y."/>
            <person name="Nishi S."/>
            <person name="Hori S."/>
            <person name="Arai W."/>
            <person name="Tsubouchi T."/>
            <person name="Morono Y."/>
            <person name="Uchiyama I."/>
            <person name="Ito T."/>
            <person name="Fujiyama A."/>
            <person name="Inagaki F."/>
            <person name="Takami H."/>
        </authorList>
    </citation>
    <scope>NUCLEOTIDE SEQUENCE</scope>
    <source>
        <strain evidence="4">Expedition CK06-06</strain>
    </source>
</reference>
<evidence type="ECO:0000313" key="4">
    <source>
        <dbReference type="EMBL" id="GAH81638.1"/>
    </source>
</evidence>
<feature type="transmembrane region" description="Helical" evidence="2">
    <location>
        <begin position="71"/>
        <end position="91"/>
    </location>
</feature>
<dbReference type="InterPro" id="IPR050111">
    <property type="entry name" value="C-type_lectin/snaclec_domain"/>
</dbReference>
<feature type="non-terminal residue" evidence="4">
    <location>
        <position position="246"/>
    </location>
</feature>
<feature type="region of interest" description="Disordered" evidence="1">
    <location>
        <begin position="93"/>
        <end position="131"/>
    </location>
</feature>
<feature type="compositionally biased region" description="Basic and acidic residues" evidence="1">
    <location>
        <begin position="1"/>
        <end position="32"/>
    </location>
</feature>